<dbReference type="PANTHER" id="PTHR24197">
    <property type="entry name" value="ANKYRIN REPEAT DOMAIN-CONTAINING PROTEIN 61"/>
    <property type="match status" value="1"/>
</dbReference>
<dbReference type="OrthoDB" id="496981at2759"/>
<dbReference type="Gene3D" id="1.25.40.20">
    <property type="entry name" value="Ankyrin repeat-containing domain"/>
    <property type="match status" value="1"/>
</dbReference>
<dbReference type="InterPro" id="IPR036770">
    <property type="entry name" value="Ankyrin_rpt-contain_sf"/>
</dbReference>
<organism evidence="6 7">
    <name type="scientific">Daphnia pulex</name>
    <name type="common">Water flea</name>
    <dbReference type="NCBI Taxonomy" id="6669"/>
    <lineage>
        <taxon>Eukaryota</taxon>
        <taxon>Metazoa</taxon>
        <taxon>Ecdysozoa</taxon>
        <taxon>Arthropoda</taxon>
        <taxon>Crustacea</taxon>
        <taxon>Branchiopoda</taxon>
        <taxon>Diplostraca</taxon>
        <taxon>Cladocera</taxon>
        <taxon>Anomopoda</taxon>
        <taxon>Daphniidae</taxon>
        <taxon>Daphnia</taxon>
    </lineage>
</organism>
<dbReference type="SUPFAM" id="SSF48403">
    <property type="entry name" value="Ankyrin repeat"/>
    <property type="match status" value="1"/>
</dbReference>
<dbReference type="InParanoid" id="E9HCQ4"/>
<keyword evidence="2" id="KW-0040">ANK repeat</keyword>
<dbReference type="EMBL" id="GL732621">
    <property type="protein sequence ID" value="EFX70476.1"/>
    <property type="molecule type" value="Genomic_DNA"/>
</dbReference>
<evidence type="ECO:0000313" key="7">
    <source>
        <dbReference type="Proteomes" id="UP000000305"/>
    </source>
</evidence>
<comment type="function">
    <text evidence="3">Plays an important role in regulating intracellular signaling events associated with erythroid terminal differentiation.</text>
</comment>
<feature type="region of interest" description="Disordered" evidence="5">
    <location>
        <begin position="1"/>
        <end position="28"/>
    </location>
</feature>
<dbReference type="PANTHER" id="PTHR24197:SF44">
    <property type="entry name" value="ANKYRIN REPEAT DOMAIN-CONTAINING PROTEIN 54"/>
    <property type="match status" value="1"/>
</dbReference>
<accession>E9HCQ4</accession>
<name>E9HCQ4_DAPPU</name>
<evidence type="ECO:0000256" key="1">
    <source>
        <dbReference type="ARBA" id="ARBA00022737"/>
    </source>
</evidence>
<keyword evidence="1" id="KW-0677">Repeat</keyword>
<evidence type="ECO:0000256" key="4">
    <source>
        <dbReference type="ARBA" id="ARBA00039237"/>
    </source>
</evidence>
<dbReference type="Pfam" id="PF13637">
    <property type="entry name" value="Ank_4"/>
    <property type="match status" value="1"/>
</dbReference>
<dbReference type="Proteomes" id="UP000000305">
    <property type="component" value="Unassembled WGS sequence"/>
</dbReference>
<sequence>MLRLRNAEEDTTPERDEEHANPPKKRNVESLPLAMSEDLMVLELPLPTLQFAATILESCKVINSLMGKYSNFILKKSEKEDDLVFLILTKETKTEMITEVIDWIGCACFFYGGDEGRRHAYTFWVKAMGLRFTEEGNNIPKKTLSQGLVQRCALKNQNEVESLKDLNSLYLQDDPMLWVFQTFLIGKRVLKKNRLFPDTIIVCKMFEMGLQGWEAKKFDYPYAFAFTVFLIELFGTDEFLKQLVLHPKESQNVVELTFVELFKILQKEDWKKNQTQSDTVLTFDHLMVSLEFLFKYQVLVHDHSPAFPAKKKKQMIMKLIVIVLNLLMPIQKSDYQKRRLVGQLRVYGYNYEKKRIPGQQNLLFGACFRFTGKQNQFDLINVLLEAGSDPNVVDRDGNTPLHHLAKQECSSNAKWNSAQAEKFTALVENILGNLLQPFIKSKRNVYGELALQPFKKKRWPYPNSRFCSLLTQFFENASS</sequence>
<protein>
    <recommendedName>
        <fullName evidence="4">Ankyrin repeat domain-containing protein 54</fullName>
    </recommendedName>
</protein>
<proteinExistence type="predicted"/>
<dbReference type="KEGG" id="dpx:DAPPUDRAFT_257055"/>
<gene>
    <name evidence="6" type="ORF">DAPPUDRAFT_257055</name>
</gene>
<evidence type="ECO:0000313" key="6">
    <source>
        <dbReference type="EMBL" id="EFX70476.1"/>
    </source>
</evidence>
<dbReference type="InterPro" id="IPR002110">
    <property type="entry name" value="Ankyrin_rpt"/>
</dbReference>
<feature type="compositionally biased region" description="Basic and acidic residues" evidence="5">
    <location>
        <begin position="1"/>
        <end position="21"/>
    </location>
</feature>
<dbReference type="PhylomeDB" id="E9HCQ4"/>
<keyword evidence="7" id="KW-1185">Reference proteome</keyword>
<evidence type="ECO:0000256" key="2">
    <source>
        <dbReference type="ARBA" id="ARBA00023043"/>
    </source>
</evidence>
<dbReference type="HOGENOM" id="CLU_028498_0_0_1"/>
<dbReference type="AlphaFoldDB" id="E9HCQ4"/>
<reference evidence="6 7" key="1">
    <citation type="journal article" date="2011" name="Science">
        <title>The ecoresponsive genome of Daphnia pulex.</title>
        <authorList>
            <person name="Colbourne J.K."/>
            <person name="Pfrender M.E."/>
            <person name="Gilbert D."/>
            <person name="Thomas W.K."/>
            <person name="Tucker A."/>
            <person name="Oakley T.H."/>
            <person name="Tokishita S."/>
            <person name="Aerts A."/>
            <person name="Arnold G.J."/>
            <person name="Basu M.K."/>
            <person name="Bauer D.J."/>
            <person name="Caceres C.E."/>
            <person name="Carmel L."/>
            <person name="Casola C."/>
            <person name="Choi J.H."/>
            <person name="Detter J.C."/>
            <person name="Dong Q."/>
            <person name="Dusheyko S."/>
            <person name="Eads B.D."/>
            <person name="Frohlich T."/>
            <person name="Geiler-Samerotte K.A."/>
            <person name="Gerlach D."/>
            <person name="Hatcher P."/>
            <person name="Jogdeo S."/>
            <person name="Krijgsveld J."/>
            <person name="Kriventseva E.V."/>
            <person name="Kultz D."/>
            <person name="Laforsch C."/>
            <person name="Lindquist E."/>
            <person name="Lopez J."/>
            <person name="Manak J.R."/>
            <person name="Muller J."/>
            <person name="Pangilinan J."/>
            <person name="Patwardhan R.P."/>
            <person name="Pitluck S."/>
            <person name="Pritham E.J."/>
            <person name="Rechtsteiner A."/>
            <person name="Rho M."/>
            <person name="Rogozin I.B."/>
            <person name="Sakarya O."/>
            <person name="Salamov A."/>
            <person name="Schaack S."/>
            <person name="Shapiro H."/>
            <person name="Shiga Y."/>
            <person name="Skalitzky C."/>
            <person name="Smith Z."/>
            <person name="Souvorov A."/>
            <person name="Sung W."/>
            <person name="Tang Z."/>
            <person name="Tsuchiya D."/>
            <person name="Tu H."/>
            <person name="Vos H."/>
            <person name="Wang M."/>
            <person name="Wolf Y.I."/>
            <person name="Yamagata H."/>
            <person name="Yamada T."/>
            <person name="Ye Y."/>
            <person name="Shaw J.R."/>
            <person name="Andrews J."/>
            <person name="Crease T.J."/>
            <person name="Tang H."/>
            <person name="Lucas S.M."/>
            <person name="Robertson H.M."/>
            <person name="Bork P."/>
            <person name="Koonin E.V."/>
            <person name="Zdobnov E.M."/>
            <person name="Grigoriev I.V."/>
            <person name="Lynch M."/>
            <person name="Boore J.L."/>
        </authorList>
    </citation>
    <scope>NUCLEOTIDE SEQUENCE [LARGE SCALE GENOMIC DNA]</scope>
</reference>
<evidence type="ECO:0000256" key="5">
    <source>
        <dbReference type="SAM" id="MobiDB-lite"/>
    </source>
</evidence>
<evidence type="ECO:0000256" key="3">
    <source>
        <dbReference type="ARBA" id="ARBA00037385"/>
    </source>
</evidence>